<reference evidence="2 3" key="1">
    <citation type="journal article" date="2018" name="PLoS Genet.">
        <title>Population sequencing reveals clonal diversity and ancestral inbreeding in the grapevine cultivar Chardonnay.</title>
        <authorList>
            <person name="Roach M.J."/>
            <person name="Johnson D.L."/>
            <person name="Bohlmann J."/>
            <person name="van Vuuren H.J."/>
            <person name="Jones S.J."/>
            <person name="Pretorius I.S."/>
            <person name="Schmidt S.A."/>
            <person name="Borneman A.R."/>
        </authorList>
    </citation>
    <scope>NUCLEOTIDE SEQUENCE [LARGE SCALE GENOMIC DNA]</scope>
    <source>
        <strain evidence="3">cv. Chardonnay</strain>
        <tissue evidence="2">Leaf</tissue>
    </source>
</reference>
<comment type="caution">
    <text evidence="2">The sequence shown here is derived from an EMBL/GenBank/DDBJ whole genome shotgun (WGS) entry which is preliminary data.</text>
</comment>
<dbReference type="InterPro" id="IPR052343">
    <property type="entry name" value="Retrotransposon-Effector_Assoc"/>
</dbReference>
<dbReference type="PANTHER" id="PTHR46890">
    <property type="entry name" value="NON-LTR RETROLELEMENT REVERSE TRANSCRIPTASE-LIKE PROTEIN-RELATED"/>
    <property type="match status" value="1"/>
</dbReference>
<dbReference type="PANTHER" id="PTHR46890:SF50">
    <property type="entry name" value="RNA-DIRECTED DNA POLYMERASE, EUKARYOTA, REVERSE TRANSCRIPTASE ZINC-BINDING DOMAIN PROTEIN-RELATED"/>
    <property type="match status" value="1"/>
</dbReference>
<dbReference type="InterPro" id="IPR000477">
    <property type="entry name" value="RT_dom"/>
</dbReference>
<protein>
    <recommendedName>
        <fullName evidence="1">Reverse transcriptase domain-containing protein</fullName>
    </recommendedName>
</protein>
<dbReference type="Pfam" id="PF00078">
    <property type="entry name" value="RVT_1"/>
    <property type="match status" value="1"/>
</dbReference>
<gene>
    <name evidence="2" type="ORF">CK203_029560</name>
</gene>
<organism evidence="2 3">
    <name type="scientific">Vitis vinifera</name>
    <name type="common">Grape</name>
    <dbReference type="NCBI Taxonomy" id="29760"/>
    <lineage>
        <taxon>Eukaryota</taxon>
        <taxon>Viridiplantae</taxon>
        <taxon>Streptophyta</taxon>
        <taxon>Embryophyta</taxon>
        <taxon>Tracheophyta</taxon>
        <taxon>Spermatophyta</taxon>
        <taxon>Magnoliopsida</taxon>
        <taxon>eudicotyledons</taxon>
        <taxon>Gunneridae</taxon>
        <taxon>Pentapetalae</taxon>
        <taxon>rosids</taxon>
        <taxon>Vitales</taxon>
        <taxon>Vitaceae</taxon>
        <taxon>Viteae</taxon>
        <taxon>Vitis</taxon>
    </lineage>
</organism>
<feature type="domain" description="Reverse transcriptase" evidence="1">
    <location>
        <begin position="54"/>
        <end position="150"/>
    </location>
</feature>
<dbReference type="EMBL" id="QGNW01000050">
    <property type="protein sequence ID" value="RVX06663.1"/>
    <property type="molecule type" value="Genomic_DNA"/>
</dbReference>
<evidence type="ECO:0000313" key="3">
    <source>
        <dbReference type="Proteomes" id="UP000288805"/>
    </source>
</evidence>
<evidence type="ECO:0000313" key="2">
    <source>
        <dbReference type="EMBL" id="RVX06663.1"/>
    </source>
</evidence>
<sequence length="318" mass="36602">MLQNLDVDALEVPFMEDEVHGALDEMMSFFREFHEHNKFVKRLNATFLVLIPKKVIGKVVSKAQGAFVEGRQILNAVLIANETIYSVLKNNENGIMCKLDIEKAYDNVDWSFLLTGFFQSSRGLRQGKPFSPYLFVIAMKIFSSFLKKAVDGGFMSGYKVVSGLRINLEKSELILVGKVENIEDFALDFDYRVGSLLSTYLGLPLVRWRLEQIQRDSLWDGGNLERKPHSVRWEVRGWCSREVRDAHDMGLWKGIRMDWELVGTRISFNVGNGRRVRFWRDRWCGDSPLCESFPSLFALSTEKEAWVADVWDPLAERG</sequence>
<accession>A0A438JCH8</accession>
<proteinExistence type="predicted"/>
<dbReference type="AlphaFoldDB" id="A0A438JCH8"/>
<name>A0A438JCH8_VITVI</name>
<dbReference type="Proteomes" id="UP000288805">
    <property type="component" value="Unassembled WGS sequence"/>
</dbReference>
<evidence type="ECO:0000259" key="1">
    <source>
        <dbReference type="Pfam" id="PF00078"/>
    </source>
</evidence>